<evidence type="ECO:0000313" key="6">
    <source>
        <dbReference type="EMBL" id="HGV98569.1"/>
    </source>
</evidence>
<protein>
    <recommendedName>
        <fullName evidence="2">Pyridoxal phosphate homeostasis protein</fullName>
        <shortName evidence="2">PLP homeostasis protein</shortName>
    </recommendedName>
</protein>
<dbReference type="NCBIfam" id="TIGR00044">
    <property type="entry name" value="YggS family pyridoxal phosphate-dependent enzyme"/>
    <property type="match status" value="1"/>
</dbReference>
<comment type="caution">
    <text evidence="6">The sequence shown here is derived from an EMBL/GenBank/DDBJ whole genome shotgun (WGS) entry which is preliminary data.</text>
</comment>
<evidence type="ECO:0000256" key="2">
    <source>
        <dbReference type="HAMAP-Rule" id="MF_02087"/>
    </source>
</evidence>
<dbReference type="SUPFAM" id="SSF51419">
    <property type="entry name" value="PLP-binding barrel"/>
    <property type="match status" value="1"/>
</dbReference>
<dbReference type="FunFam" id="3.20.20.10:FF:000018">
    <property type="entry name" value="Pyridoxal phosphate homeostasis protein"/>
    <property type="match status" value="1"/>
</dbReference>
<comment type="cofactor">
    <cofactor evidence="3">
        <name>pyridoxal 5'-phosphate</name>
        <dbReference type="ChEBI" id="CHEBI:597326"/>
    </cofactor>
</comment>
<dbReference type="EMBL" id="DTGZ01000185">
    <property type="protein sequence ID" value="HGV98569.1"/>
    <property type="molecule type" value="Genomic_DNA"/>
</dbReference>
<dbReference type="AlphaFoldDB" id="A0A7C4TJN2"/>
<keyword evidence="1 2" id="KW-0663">Pyridoxal phosphate</keyword>
<sequence length="226" mass="25506">MSVADNILRLKERISISAERAHRNPEEITIVAVTKTVSVEKIEEAINAGIKIIGENRVQEAKEKFTLIGNKVQWHLVGHLQTNKVKDAIKIFSLIHSLDSLKLAQEIEKRAEKSVDCLIEVNTSKEPTKFGIKPEELFEFYESIKDFKKIKVLGLMTIGPGWAITDPESSRPCFKLLHDLRDELSQSFDQQFPILSMGMTSDFEVAIEEGSNMIRIGTAIFGPRII</sequence>
<evidence type="ECO:0000256" key="3">
    <source>
        <dbReference type="PIRSR" id="PIRSR004848-1"/>
    </source>
</evidence>
<dbReference type="PIRSF" id="PIRSF004848">
    <property type="entry name" value="YBL036c_PLPDEIII"/>
    <property type="match status" value="1"/>
</dbReference>
<feature type="modified residue" description="N6-(pyridoxal phosphate)lysine" evidence="2 3">
    <location>
        <position position="35"/>
    </location>
</feature>
<evidence type="ECO:0000256" key="4">
    <source>
        <dbReference type="RuleBase" id="RU004514"/>
    </source>
</evidence>
<dbReference type="HAMAP" id="MF_02087">
    <property type="entry name" value="PLP_homeostasis"/>
    <property type="match status" value="1"/>
</dbReference>
<gene>
    <name evidence="6" type="ORF">ENV60_09805</name>
</gene>
<dbReference type="InterPro" id="IPR011078">
    <property type="entry name" value="PyrdxlP_homeostasis"/>
</dbReference>
<dbReference type="InterPro" id="IPR029066">
    <property type="entry name" value="PLP-binding_barrel"/>
</dbReference>
<name>A0A7C4TJN2_UNCW3</name>
<reference evidence="6" key="1">
    <citation type="journal article" date="2020" name="mSystems">
        <title>Genome- and Community-Level Interaction Insights into Carbon Utilization and Element Cycling Functions of Hydrothermarchaeota in Hydrothermal Sediment.</title>
        <authorList>
            <person name="Zhou Z."/>
            <person name="Liu Y."/>
            <person name="Xu W."/>
            <person name="Pan J."/>
            <person name="Luo Z.H."/>
            <person name="Li M."/>
        </authorList>
    </citation>
    <scope>NUCLEOTIDE SEQUENCE [LARGE SCALE GENOMIC DNA]</scope>
    <source>
        <strain evidence="6">SpSt-774</strain>
    </source>
</reference>
<dbReference type="PANTHER" id="PTHR10146">
    <property type="entry name" value="PROLINE SYNTHETASE CO-TRANSCRIBED BACTERIAL HOMOLOG PROTEIN"/>
    <property type="match status" value="1"/>
</dbReference>
<dbReference type="PANTHER" id="PTHR10146:SF14">
    <property type="entry name" value="PYRIDOXAL PHOSPHATE HOMEOSTASIS PROTEIN"/>
    <property type="match status" value="1"/>
</dbReference>
<evidence type="ECO:0000259" key="5">
    <source>
        <dbReference type="Pfam" id="PF01168"/>
    </source>
</evidence>
<comment type="function">
    <text evidence="2">Pyridoxal 5'-phosphate (PLP)-binding protein, which is involved in PLP homeostasis.</text>
</comment>
<dbReference type="Pfam" id="PF01168">
    <property type="entry name" value="Ala_racemase_N"/>
    <property type="match status" value="1"/>
</dbReference>
<evidence type="ECO:0000256" key="1">
    <source>
        <dbReference type="ARBA" id="ARBA00022898"/>
    </source>
</evidence>
<dbReference type="InterPro" id="IPR001608">
    <property type="entry name" value="Ala_racemase_N"/>
</dbReference>
<accession>A0A7C4TJN2</accession>
<dbReference type="Gene3D" id="3.20.20.10">
    <property type="entry name" value="Alanine racemase"/>
    <property type="match status" value="1"/>
</dbReference>
<dbReference type="GO" id="GO:0030170">
    <property type="term" value="F:pyridoxal phosphate binding"/>
    <property type="evidence" value="ECO:0007669"/>
    <property type="project" value="UniProtKB-UniRule"/>
</dbReference>
<proteinExistence type="inferred from homology"/>
<dbReference type="CDD" id="cd00635">
    <property type="entry name" value="PLPDE_III_YBL036c_like"/>
    <property type="match status" value="1"/>
</dbReference>
<feature type="domain" description="Alanine racemase N-terminal" evidence="5">
    <location>
        <begin position="13"/>
        <end position="223"/>
    </location>
</feature>
<comment type="similarity">
    <text evidence="2 4">Belongs to the pyridoxal phosphate-binding protein YggS/PROSC family.</text>
</comment>
<organism evidence="6">
    <name type="scientific">candidate division WOR-3 bacterium</name>
    <dbReference type="NCBI Taxonomy" id="2052148"/>
    <lineage>
        <taxon>Bacteria</taxon>
        <taxon>Bacteria division WOR-3</taxon>
    </lineage>
</organism>